<sequence>MTSFNYPNGEPQTPTRTPTSTAFGESAFQTPKIESSFYDPRVTWDTADPYASSPEFLKTPQRFAFSTPSNSLHRQSSHLEQATAEELYGQHVPGVDVARITEGTDTAKTLASGQNLCPGEEAPATVNSATCSAALMQTPPPTSTSRRKVAEYENNGSIQHFTESSRRSSVPGISTAHLQTPTRLVGASPHLFTNLQNSPNLFQLSAVNPSSSPFFPQHKLFQELDPGQHVAVVDGLVDMYSDPFAAETNGTIFNPLSDTGPSLSVPSLPIIHGSMDLPDFSGGNKFNIGLATPAAPALFPAPFSTSPRVPAPKADDPTLFLSSPARRFGAPQPRLEPKPAVQETRQPYHHQTEESKREKLRRASNRLSKPLSFDEDDDDEDFAPAARGVQPGLGRSLSHTTATALPSGRQQSQQATLGTVTKTGGIKKPSSRGRSSPIKPQRHLHPCPNSLGFPNRSQSLVLKIDKDGRAKLMPESSTGLTGPVSEMDLDGSATENDSDPADYSEHPTAHSQNTSSTPPGPTLSKPRVARTGSVSRPHSKSSSHSSTVTSSTSGRRSPWAADPSRGGSSRSQAKAPSLDFVNTPRRFSIPPNPEFTHGTSSSAGDPPPGQDEDSGDAQHALRKVLKGRKRNSKQPQGSTYGPAQASTFQPPAHLPSSPPSYGNRFDISSGDSTTSPTTNTDIEISTPSTDRHSNPSNGTRCVCKSMDNGGHLMIQCESCNHWLHTKCVGLERANLPPVYICVYCAQTPMRGGRIRDPLAGAGHAPSSPLARKSFRYR</sequence>
<keyword evidence="4" id="KW-0156">Chromatin regulator</keyword>
<feature type="compositionally biased region" description="Acidic residues" evidence="6">
    <location>
        <begin position="373"/>
        <end position="382"/>
    </location>
</feature>
<dbReference type="InterPro" id="IPR013083">
    <property type="entry name" value="Znf_RING/FYVE/PHD"/>
</dbReference>
<dbReference type="InterPro" id="IPR011011">
    <property type="entry name" value="Znf_FYVE_PHD"/>
</dbReference>
<feature type="compositionally biased region" description="Polar residues" evidence="6">
    <location>
        <begin position="633"/>
        <end position="649"/>
    </location>
</feature>
<keyword evidence="3" id="KW-0862">Zinc</keyword>
<feature type="region of interest" description="Disordered" evidence="6">
    <location>
        <begin position="756"/>
        <end position="777"/>
    </location>
</feature>
<protein>
    <recommendedName>
        <fullName evidence="7">PHD-type domain-containing protein</fullName>
    </recommendedName>
</protein>
<dbReference type="PANTHER" id="PTHR46462:SF3">
    <property type="entry name" value="UPSET, ISOFORM A"/>
    <property type="match status" value="1"/>
</dbReference>
<dbReference type="PANTHER" id="PTHR46462">
    <property type="entry name" value="UPSET, ISOFORM A"/>
    <property type="match status" value="1"/>
</dbReference>
<dbReference type="AlphaFoldDB" id="A0A232M1Y8"/>
<name>A0A232M1Y8_9EURO</name>
<dbReference type="EMBL" id="NPHW01002967">
    <property type="protein sequence ID" value="OXV10362.1"/>
    <property type="molecule type" value="Genomic_DNA"/>
</dbReference>
<evidence type="ECO:0000256" key="1">
    <source>
        <dbReference type="ARBA" id="ARBA00022723"/>
    </source>
</evidence>
<feature type="domain" description="PHD-type" evidence="7">
    <location>
        <begin position="698"/>
        <end position="747"/>
    </location>
</feature>
<dbReference type="PROSITE" id="PS01359">
    <property type="entry name" value="ZF_PHD_1"/>
    <property type="match status" value="1"/>
</dbReference>
<dbReference type="SUPFAM" id="SSF57903">
    <property type="entry name" value="FYVE/PHD zinc finger"/>
    <property type="match status" value="1"/>
</dbReference>
<accession>A0A232M1Y8</accession>
<feature type="region of interest" description="Disordered" evidence="6">
    <location>
        <begin position="468"/>
        <end position="697"/>
    </location>
</feature>
<proteinExistence type="predicted"/>
<comment type="caution">
    <text evidence="8">The sequence shown here is derived from an EMBL/GenBank/DDBJ whole genome shotgun (WGS) entry which is preliminary data.</text>
</comment>
<feature type="compositionally biased region" description="Basic residues" evidence="6">
    <location>
        <begin position="620"/>
        <end position="632"/>
    </location>
</feature>
<feature type="compositionally biased region" description="Low complexity" evidence="6">
    <location>
        <begin position="532"/>
        <end position="558"/>
    </location>
</feature>
<dbReference type="Pfam" id="PF20826">
    <property type="entry name" value="PHD_5"/>
    <property type="match status" value="1"/>
</dbReference>
<dbReference type="OrthoDB" id="436852at2759"/>
<dbReference type="GO" id="GO:0070210">
    <property type="term" value="C:Rpd3L-Expanded complex"/>
    <property type="evidence" value="ECO:0007669"/>
    <property type="project" value="TreeGrafter"/>
</dbReference>
<feature type="compositionally biased region" description="Polar residues" evidence="6">
    <location>
        <begin position="669"/>
        <end position="697"/>
    </location>
</feature>
<dbReference type="Proteomes" id="UP000243515">
    <property type="component" value="Unassembled WGS sequence"/>
</dbReference>
<evidence type="ECO:0000313" key="9">
    <source>
        <dbReference type="Proteomes" id="UP000243515"/>
    </source>
</evidence>
<evidence type="ECO:0000256" key="6">
    <source>
        <dbReference type="SAM" id="MobiDB-lite"/>
    </source>
</evidence>
<dbReference type="Gene3D" id="3.30.40.10">
    <property type="entry name" value="Zinc/RING finger domain, C3HC4 (zinc finger)"/>
    <property type="match status" value="1"/>
</dbReference>
<feature type="region of interest" description="Disordered" evidence="6">
    <location>
        <begin position="1"/>
        <end position="28"/>
    </location>
</feature>
<keyword evidence="9" id="KW-1185">Reference proteome</keyword>
<dbReference type="InterPro" id="IPR019787">
    <property type="entry name" value="Znf_PHD-finger"/>
</dbReference>
<dbReference type="GO" id="GO:0034967">
    <property type="term" value="C:Set3 complex"/>
    <property type="evidence" value="ECO:0007669"/>
    <property type="project" value="TreeGrafter"/>
</dbReference>
<reference evidence="8 9" key="1">
    <citation type="journal article" date="2015" name="Environ. Microbiol.">
        <title>Metagenome sequence of Elaphomyces granulatus from sporocarp tissue reveals Ascomycota ectomycorrhizal fingerprints of genome expansion and a Proteobacteria-rich microbiome.</title>
        <authorList>
            <person name="Quandt C.A."/>
            <person name="Kohler A."/>
            <person name="Hesse C.N."/>
            <person name="Sharpton T.J."/>
            <person name="Martin F."/>
            <person name="Spatafora J.W."/>
        </authorList>
    </citation>
    <scope>NUCLEOTIDE SEQUENCE [LARGE SCALE GENOMIC DNA]</scope>
    <source>
        <strain evidence="8 9">OSC145934</strain>
    </source>
</reference>
<evidence type="ECO:0000256" key="4">
    <source>
        <dbReference type="ARBA" id="ARBA00022853"/>
    </source>
</evidence>
<gene>
    <name evidence="8" type="ORF">Egran_01877</name>
</gene>
<dbReference type="GO" id="GO:0008270">
    <property type="term" value="F:zinc ion binding"/>
    <property type="evidence" value="ECO:0007669"/>
    <property type="project" value="UniProtKB-KW"/>
</dbReference>
<evidence type="ECO:0000256" key="5">
    <source>
        <dbReference type="PROSITE-ProRule" id="PRU00146"/>
    </source>
</evidence>
<feature type="compositionally biased region" description="Polar residues" evidence="6">
    <location>
        <begin position="397"/>
        <end position="422"/>
    </location>
</feature>
<evidence type="ECO:0000259" key="7">
    <source>
        <dbReference type="PROSITE" id="PS50016"/>
    </source>
</evidence>
<dbReference type="PROSITE" id="PS50016">
    <property type="entry name" value="ZF_PHD_2"/>
    <property type="match status" value="1"/>
</dbReference>
<keyword evidence="2 5" id="KW-0863">Zinc-finger</keyword>
<dbReference type="GO" id="GO:0006355">
    <property type="term" value="P:regulation of DNA-templated transcription"/>
    <property type="evidence" value="ECO:0007669"/>
    <property type="project" value="TreeGrafter"/>
</dbReference>
<dbReference type="InterPro" id="IPR019786">
    <property type="entry name" value="Zinc_finger_PHD-type_CS"/>
</dbReference>
<evidence type="ECO:0000256" key="3">
    <source>
        <dbReference type="ARBA" id="ARBA00022833"/>
    </source>
</evidence>
<dbReference type="SMART" id="SM00249">
    <property type="entry name" value="PHD"/>
    <property type="match status" value="1"/>
</dbReference>
<keyword evidence="1" id="KW-0479">Metal-binding</keyword>
<evidence type="ECO:0000256" key="2">
    <source>
        <dbReference type="ARBA" id="ARBA00022771"/>
    </source>
</evidence>
<dbReference type="GO" id="GO:0006325">
    <property type="term" value="P:chromatin organization"/>
    <property type="evidence" value="ECO:0007669"/>
    <property type="project" value="UniProtKB-KW"/>
</dbReference>
<evidence type="ECO:0000313" key="8">
    <source>
        <dbReference type="EMBL" id="OXV10362.1"/>
    </source>
</evidence>
<feature type="region of interest" description="Disordered" evidence="6">
    <location>
        <begin position="307"/>
        <end position="455"/>
    </location>
</feature>
<dbReference type="InterPro" id="IPR001965">
    <property type="entry name" value="Znf_PHD"/>
</dbReference>
<organism evidence="8 9">
    <name type="scientific">Elaphomyces granulatus</name>
    <dbReference type="NCBI Taxonomy" id="519963"/>
    <lineage>
        <taxon>Eukaryota</taxon>
        <taxon>Fungi</taxon>
        <taxon>Dikarya</taxon>
        <taxon>Ascomycota</taxon>
        <taxon>Pezizomycotina</taxon>
        <taxon>Eurotiomycetes</taxon>
        <taxon>Eurotiomycetidae</taxon>
        <taxon>Eurotiales</taxon>
        <taxon>Elaphomycetaceae</taxon>
        <taxon>Elaphomyces</taxon>
    </lineage>
</organism>